<dbReference type="InterPro" id="IPR016047">
    <property type="entry name" value="M23ase_b-sheet_dom"/>
</dbReference>
<dbReference type="AlphaFoldDB" id="A0A1W6YQK3"/>
<dbReference type="InterPro" id="IPR050570">
    <property type="entry name" value="Cell_wall_metabolism_enzyme"/>
</dbReference>
<organism evidence="4 5">
    <name type="scientific">Bordetella genomosp. 8</name>
    <dbReference type="NCBI Taxonomy" id="1416806"/>
    <lineage>
        <taxon>Bacteria</taxon>
        <taxon>Pseudomonadati</taxon>
        <taxon>Pseudomonadota</taxon>
        <taxon>Betaproteobacteria</taxon>
        <taxon>Burkholderiales</taxon>
        <taxon>Alcaligenaceae</taxon>
        <taxon>Bordetella</taxon>
    </lineage>
</organism>
<evidence type="ECO:0000313" key="4">
    <source>
        <dbReference type="EMBL" id="ARP83294.1"/>
    </source>
</evidence>
<proteinExistence type="predicted"/>
<feature type="compositionally biased region" description="Low complexity" evidence="2">
    <location>
        <begin position="119"/>
        <end position="141"/>
    </location>
</feature>
<gene>
    <name evidence="4" type="ORF">CAL12_22370</name>
</gene>
<reference evidence="4 5" key="1">
    <citation type="submission" date="2017-05" db="EMBL/GenBank/DDBJ databases">
        <title>Complete and WGS of Bordetella genogroups.</title>
        <authorList>
            <person name="Spilker T."/>
            <person name="LiPuma J."/>
        </authorList>
    </citation>
    <scope>NUCLEOTIDE SEQUENCE [LARGE SCALE GENOMIC DNA]</scope>
    <source>
        <strain evidence="4 5">AU19157</strain>
    </source>
</reference>
<feature type="domain" description="M23ase beta-sheet core" evidence="3">
    <location>
        <begin position="243"/>
        <end position="337"/>
    </location>
</feature>
<dbReference type="InterPro" id="IPR011055">
    <property type="entry name" value="Dup_hybrid_motif"/>
</dbReference>
<sequence>MHARRGSAGHFTLEGGRLALLMSGALLLAALAGALVARGLAPASVLPAARAGAVPQDPQAGYSDDALHQALAMLAAKVGTIQARLAGVDALSRRLAIAAGVPLPDTFATVADADQAMDNGAAGDADAGPIAADAGPAGPAGNTSPADNAVRAAGDDIATNAVPLATALLDGPPGAAQTLGRDIDVLADELAGRMAALQLFDMALTRRRADLARLPSSLPVTDYPYLSSSYGWRRHPVTGRYLRHEGLDFAAPMGTPILAAAGGVVVVAGRDAGYGQRVDIDHGDGLVSRYAHASEVLVKAGDLIQRGELIARVGSSGVSTGPHLHFEIRLGGQAMDPRLFLGRPPTAPPALAAATATVIR</sequence>
<dbReference type="KEGG" id="bgv:CAL12_22370"/>
<keyword evidence="1" id="KW-0732">Signal</keyword>
<accession>A0A1W6YQK3</accession>
<dbReference type="Pfam" id="PF01551">
    <property type="entry name" value="Peptidase_M23"/>
    <property type="match status" value="1"/>
</dbReference>
<dbReference type="CDD" id="cd12797">
    <property type="entry name" value="M23_peptidase"/>
    <property type="match status" value="1"/>
</dbReference>
<dbReference type="PANTHER" id="PTHR21666:SF289">
    <property type="entry name" value="L-ALA--D-GLU ENDOPEPTIDASE"/>
    <property type="match status" value="1"/>
</dbReference>
<dbReference type="GO" id="GO:0004222">
    <property type="term" value="F:metalloendopeptidase activity"/>
    <property type="evidence" value="ECO:0007669"/>
    <property type="project" value="TreeGrafter"/>
</dbReference>
<dbReference type="Proteomes" id="UP000194151">
    <property type="component" value="Chromosome"/>
</dbReference>
<dbReference type="PANTHER" id="PTHR21666">
    <property type="entry name" value="PEPTIDASE-RELATED"/>
    <property type="match status" value="1"/>
</dbReference>
<name>A0A1W6YQK3_9BORD</name>
<dbReference type="STRING" id="1416806.CAL12_22370"/>
<dbReference type="FunFam" id="2.70.70.10:FF:000006">
    <property type="entry name" value="M23 family peptidase"/>
    <property type="match status" value="1"/>
</dbReference>
<evidence type="ECO:0000256" key="2">
    <source>
        <dbReference type="SAM" id="MobiDB-lite"/>
    </source>
</evidence>
<feature type="region of interest" description="Disordered" evidence="2">
    <location>
        <begin position="119"/>
        <end position="149"/>
    </location>
</feature>
<evidence type="ECO:0000259" key="3">
    <source>
        <dbReference type="Pfam" id="PF01551"/>
    </source>
</evidence>
<keyword evidence="5" id="KW-1185">Reference proteome</keyword>
<evidence type="ECO:0000256" key="1">
    <source>
        <dbReference type="ARBA" id="ARBA00022729"/>
    </source>
</evidence>
<dbReference type="SUPFAM" id="SSF51261">
    <property type="entry name" value="Duplicated hybrid motif"/>
    <property type="match status" value="1"/>
</dbReference>
<evidence type="ECO:0000313" key="5">
    <source>
        <dbReference type="Proteomes" id="UP000194151"/>
    </source>
</evidence>
<protein>
    <recommendedName>
        <fullName evidence="3">M23ase beta-sheet core domain-containing protein</fullName>
    </recommendedName>
</protein>
<dbReference type="EMBL" id="CP021108">
    <property type="protein sequence ID" value="ARP83294.1"/>
    <property type="molecule type" value="Genomic_DNA"/>
</dbReference>
<dbReference type="OrthoDB" id="9815245at2"/>
<dbReference type="Gene3D" id="2.70.70.10">
    <property type="entry name" value="Glucose Permease (Domain IIA)"/>
    <property type="match status" value="1"/>
</dbReference>